<keyword evidence="3" id="KW-1185">Reference proteome</keyword>
<name>A0A5C3N0R8_9AGAM</name>
<dbReference type="OrthoDB" id="10016792at2759"/>
<dbReference type="Proteomes" id="UP000305948">
    <property type="component" value="Unassembled WGS sequence"/>
</dbReference>
<protein>
    <recommendedName>
        <fullName evidence="4">Serine protein kinase</fullName>
    </recommendedName>
</protein>
<proteinExistence type="predicted"/>
<accession>A0A5C3N0R8</accession>
<dbReference type="EMBL" id="ML213515">
    <property type="protein sequence ID" value="TFK49658.1"/>
    <property type="molecule type" value="Genomic_DNA"/>
</dbReference>
<sequence>MACVNIGAGDKRVILASEDYNLEQNYPEEETWIFTNACILPTPTIRVNNLHLHTASFAVLYDSAFIDASGPRGKDISQRDEPASDAKGADGYDVHFSSANVSADHAFGVHAPGGDGGAGYSGVAAGVDGGDGGNGGNGGDIVFIYNDTYRVAYEACRTYHYETDDSKKPAELQEWVGFCQQTITHPQWLVDSIQNFATSYPNMSPDDLSDGIDDLLESVDNASSGFASDLSSKMTYRGGFYGVGGQGIGKDGKNGSSGQMGRFTAGRTMRANDIRACSEMLFHPDQVAMTLRNASDDYFLGSEESLLRCGLSLRLLVNRLSFLSDLNGNDALYKAYAQYETDLFILPSGGADPTSITSLNNSLKQATVYMSQLGKGLDLYGHDPTWVPRGSYTFYKDQLKDVLDGLAGIEDNYWDYVNSANDQIKRRASIRQSQTTAQSVIDRARSDIQRLEDSLPITAKLIASFSPLLPEKRKALLSEINKLTYDIQHHFSVSFSDFIDAAAQFAFAPGLPMGAVQAGRLLFDANTVIPNGSGGKIDKDYLVNQVKGITADMAGLEEGLKLGSGSSTLTIDDPGAAKLIAEEKKLVALISQYADLLQDLKAIRSKFDDYIKMVLDRNNAVIHYNAMVTLWVQAEATINEQQQKLDILNHASLDDIDPNLPVLAAFVRESYFHTVSQALRLLYVTERALAFWTLQPPVSNLSALRGNGFERKGLSQALQSARTDILLAYDDAVENSTNASQKFDSIRLDLDPDDLSTLQDGSTVILRIPESYSFTLRDDSPFANCADVRLSTVRFYAKGATTEDNMLTISLAHMGAETIVDVDDLEHNFTHNEIHFKFQYNYVSNVIQTDGDIADLVDGEYALPGPFAYWSVAINDDYNKSLDLSGLTSAWFEFSGWSRSFE</sequence>
<organism evidence="2 3">
    <name type="scientific">Heliocybe sulcata</name>
    <dbReference type="NCBI Taxonomy" id="5364"/>
    <lineage>
        <taxon>Eukaryota</taxon>
        <taxon>Fungi</taxon>
        <taxon>Dikarya</taxon>
        <taxon>Basidiomycota</taxon>
        <taxon>Agaricomycotina</taxon>
        <taxon>Agaricomycetes</taxon>
        <taxon>Gloeophyllales</taxon>
        <taxon>Gloeophyllaceae</taxon>
        <taxon>Heliocybe</taxon>
    </lineage>
</organism>
<reference evidence="2 3" key="1">
    <citation type="journal article" date="2019" name="Nat. Ecol. Evol.">
        <title>Megaphylogeny resolves global patterns of mushroom evolution.</title>
        <authorList>
            <person name="Varga T."/>
            <person name="Krizsan K."/>
            <person name="Foldi C."/>
            <person name="Dima B."/>
            <person name="Sanchez-Garcia M."/>
            <person name="Sanchez-Ramirez S."/>
            <person name="Szollosi G.J."/>
            <person name="Szarkandi J.G."/>
            <person name="Papp V."/>
            <person name="Albert L."/>
            <person name="Andreopoulos W."/>
            <person name="Angelini C."/>
            <person name="Antonin V."/>
            <person name="Barry K.W."/>
            <person name="Bougher N.L."/>
            <person name="Buchanan P."/>
            <person name="Buyck B."/>
            <person name="Bense V."/>
            <person name="Catcheside P."/>
            <person name="Chovatia M."/>
            <person name="Cooper J."/>
            <person name="Damon W."/>
            <person name="Desjardin D."/>
            <person name="Finy P."/>
            <person name="Geml J."/>
            <person name="Haridas S."/>
            <person name="Hughes K."/>
            <person name="Justo A."/>
            <person name="Karasinski D."/>
            <person name="Kautmanova I."/>
            <person name="Kiss B."/>
            <person name="Kocsube S."/>
            <person name="Kotiranta H."/>
            <person name="LaButti K.M."/>
            <person name="Lechner B.E."/>
            <person name="Liimatainen K."/>
            <person name="Lipzen A."/>
            <person name="Lukacs Z."/>
            <person name="Mihaltcheva S."/>
            <person name="Morgado L.N."/>
            <person name="Niskanen T."/>
            <person name="Noordeloos M.E."/>
            <person name="Ohm R.A."/>
            <person name="Ortiz-Santana B."/>
            <person name="Ovrebo C."/>
            <person name="Racz N."/>
            <person name="Riley R."/>
            <person name="Savchenko A."/>
            <person name="Shiryaev A."/>
            <person name="Soop K."/>
            <person name="Spirin V."/>
            <person name="Szebenyi C."/>
            <person name="Tomsovsky M."/>
            <person name="Tulloss R.E."/>
            <person name="Uehling J."/>
            <person name="Grigoriev I.V."/>
            <person name="Vagvolgyi C."/>
            <person name="Papp T."/>
            <person name="Martin F.M."/>
            <person name="Miettinen O."/>
            <person name="Hibbett D.S."/>
            <person name="Nagy L.G."/>
        </authorList>
    </citation>
    <scope>NUCLEOTIDE SEQUENCE [LARGE SCALE GENOMIC DNA]</scope>
    <source>
        <strain evidence="2 3">OMC1185</strain>
    </source>
</reference>
<evidence type="ECO:0000256" key="1">
    <source>
        <dbReference type="SAM" id="MobiDB-lite"/>
    </source>
</evidence>
<evidence type="ECO:0000313" key="3">
    <source>
        <dbReference type="Proteomes" id="UP000305948"/>
    </source>
</evidence>
<dbReference type="STRING" id="5364.A0A5C3N0R8"/>
<dbReference type="AlphaFoldDB" id="A0A5C3N0R8"/>
<feature type="compositionally biased region" description="Basic and acidic residues" evidence="1">
    <location>
        <begin position="72"/>
        <end position="89"/>
    </location>
</feature>
<evidence type="ECO:0008006" key="4">
    <source>
        <dbReference type="Google" id="ProtNLM"/>
    </source>
</evidence>
<gene>
    <name evidence="2" type="ORF">OE88DRAFT_364365</name>
</gene>
<feature type="region of interest" description="Disordered" evidence="1">
    <location>
        <begin position="70"/>
        <end position="89"/>
    </location>
</feature>
<evidence type="ECO:0000313" key="2">
    <source>
        <dbReference type="EMBL" id="TFK49658.1"/>
    </source>
</evidence>